<dbReference type="STRING" id="766136.BHF68_12615"/>
<keyword evidence="7" id="KW-1278">Translocase</keyword>
<comment type="similarity">
    <text evidence="2">Belongs to the ABC transporter superfamily.</text>
</comment>
<dbReference type="InterPro" id="IPR027417">
    <property type="entry name" value="P-loop_NTPase"/>
</dbReference>
<dbReference type="GO" id="GO:0042626">
    <property type="term" value="F:ATPase-coupled transmembrane transporter activity"/>
    <property type="evidence" value="ECO:0007669"/>
    <property type="project" value="TreeGrafter"/>
</dbReference>
<evidence type="ECO:0000256" key="8">
    <source>
        <dbReference type="ARBA" id="ARBA00023136"/>
    </source>
</evidence>
<gene>
    <name evidence="10" type="ORF">BHF68_12615</name>
</gene>
<dbReference type="PROSITE" id="PS50893">
    <property type="entry name" value="ABC_TRANSPORTER_2"/>
    <property type="match status" value="1"/>
</dbReference>
<keyword evidence="3" id="KW-0813">Transport</keyword>
<protein>
    <recommendedName>
        <fullName evidence="9">ABC transporter domain-containing protein</fullName>
    </recommendedName>
</protein>
<dbReference type="CDD" id="cd03225">
    <property type="entry name" value="ABC_cobalt_CbiO_domain1"/>
    <property type="match status" value="1"/>
</dbReference>
<proteinExistence type="inferred from homology"/>
<dbReference type="InterPro" id="IPR017871">
    <property type="entry name" value="ABC_transporter-like_CS"/>
</dbReference>
<evidence type="ECO:0000256" key="4">
    <source>
        <dbReference type="ARBA" id="ARBA00022475"/>
    </source>
</evidence>
<dbReference type="RefSeq" id="WP_069642305.1">
    <property type="nucleotide sequence ID" value="NZ_MIJE01000002.1"/>
</dbReference>
<dbReference type="SUPFAM" id="SSF52540">
    <property type="entry name" value="P-loop containing nucleoside triphosphate hydrolases"/>
    <property type="match status" value="1"/>
</dbReference>
<evidence type="ECO:0000256" key="2">
    <source>
        <dbReference type="ARBA" id="ARBA00005417"/>
    </source>
</evidence>
<dbReference type="GO" id="GO:0043190">
    <property type="term" value="C:ATP-binding cassette (ABC) transporter complex"/>
    <property type="evidence" value="ECO:0007669"/>
    <property type="project" value="TreeGrafter"/>
</dbReference>
<dbReference type="InterPro" id="IPR003593">
    <property type="entry name" value="AAA+_ATPase"/>
</dbReference>
<sequence length="311" mass="35355">MQIQCKNLSYIYQQGTPFEELAIDDISFTIPSRSFVSVLGRTGSGKTTALQLIKGLIKPSTGEIIYQGENHENPADNSTNHSDNKLYVFSATKQPRNERNRLEALWNSIGYLFQYPEHQLFEETVEADIAYGPKNLKYTDDKVHKLVASAMELTGLEYSEFAKRAPFQLSGGQMRRVALAGILAMEPKMMILDEPMAGLDSVSKVRLTNMIYNLHKELRWTTLCVSHHIDELWKYTDYYLVFADKKVNFAGTSSQLLDRWQERSIEVEPPSLVKLALSLQAKGIIQKSLIELEEELKTEDSFAAYLRGIIC</sequence>
<reference evidence="10 11" key="1">
    <citation type="submission" date="2016-09" db="EMBL/GenBank/DDBJ databases">
        <title>Draft genome sequence for the type strain of Desulfuribacillus alkaliarsenatis AHT28, an obligately anaerobic, sulfidogenic bacterium isolated from Russian soda lake sediments.</title>
        <authorList>
            <person name="Abin C.A."/>
            <person name="Hollibaugh J.T."/>
        </authorList>
    </citation>
    <scope>NUCLEOTIDE SEQUENCE [LARGE SCALE GENOMIC DNA]</scope>
    <source>
        <strain evidence="10 11">AHT28</strain>
    </source>
</reference>
<accession>A0A1E5G496</accession>
<dbReference type="PROSITE" id="PS00211">
    <property type="entry name" value="ABC_TRANSPORTER_1"/>
    <property type="match status" value="1"/>
</dbReference>
<dbReference type="PANTHER" id="PTHR43553">
    <property type="entry name" value="HEAVY METAL TRANSPORTER"/>
    <property type="match status" value="1"/>
</dbReference>
<keyword evidence="4" id="KW-1003">Cell membrane</keyword>
<evidence type="ECO:0000256" key="6">
    <source>
        <dbReference type="ARBA" id="ARBA00022840"/>
    </source>
</evidence>
<dbReference type="Pfam" id="PF00005">
    <property type="entry name" value="ABC_tran"/>
    <property type="match status" value="1"/>
</dbReference>
<evidence type="ECO:0000256" key="5">
    <source>
        <dbReference type="ARBA" id="ARBA00022741"/>
    </source>
</evidence>
<dbReference type="Proteomes" id="UP000094296">
    <property type="component" value="Unassembled WGS sequence"/>
</dbReference>
<keyword evidence="11" id="KW-1185">Reference proteome</keyword>
<dbReference type="InterPro" id="IPR015856">
    <property type="entry name" value="ABC_transpr_CbiO/EcfA_su"/>
</dbReference>
<keyword evidence="8" id="KW-0472">Membrane</keyword>
<dbReference type="InterPro" id="IPR003439">
    <property type="entry name" value="ABC_transporter-like_ATP-bd"/>
</dbReference>
<dbReference type="AlphaFoldDB" id="A0A1E5G496"/>
<comment type="subcellular location">
    <subcellularLocation>
        <location evidence="1">Cell membrane</location>
        <topology evidence="1">Peripheral membrane protein</topology>
    </subcellularLocation>
</comment>
<dbReference type="InterPro" id="IPR050095">
    <property type="entry name" value="ECF_ABC_transporter_ATP-bd"/>
</dbReference>
<dbReference type="SMART" id="SM00382">
    <property type="entry name" value="AAA"/>
    <property type="match status" value="1"/>
</dbReference>
<evidence type="ECO:0000256" key="7">
    <source>
        <dbReference type="ARBA" id="ARBA00022967"/>
    </source>
</evidence>
<evidence type="ECO:0000259" key="9">
    <source>
        <dbReference type="PROSITE" id="PS50893"/>
    </source>
</evidence>
<name>A0A1E5G496_9FIRM</name>
<evidence type="ECO:0000256" key="3">
    <source>
        <dbReference type="ARBA" id="ARBA00022448"/>
    </source>
</evidence>
<dbReference type="GO" id="GO:0005524">
    <property type="term" value="F:ATP binding"/>
    <property type="evidence" value="ECO:0007669"/>
    <property type="project" value="UniProtKB-KW"/>
</dbReference>
<feature type="domain" description="ABC transporter" evidence="9">
    <location>
        <begin position="3"/>
        <end position="269"/>
    </location>
</feature>
<dbReference type="PANTHER" id="PTHR43553:SF27">
    <property type="entry name" value="ENERGY-COUPLING FACTOR TRANSPORTER ATP-BINDING PROTEIN ECFA2"/>
    <property type="match status" value="1"/>
</dbReference>
<organism evidence="10 11">
    <name type="scientific">Desulfuribacillus alkaliarsenatis</name>
    <dbReference type="NCBI Taxonomy" id="766136"/>
    <lineage>
        <taxon>Bacteria</taxon>
        <taxon>Bacillati</taxon>
        <taxon>Bacillota</taxon>
        <taxon>Desulfuribacillia</taxon>
        <taxon>Desulfuribacillales</taxon>
        <taxon>Desulfuribacillaceae</taxon>
        <taxon>Desulfuribacillus</taxon>
    </lineage>
</organism>
<evidence type="ECO:0000256" key="1">
    <source>
        <dbReference type="ARBA" id="ARBA00004202"/>
    </source>
</evidence>
<dbReference type="OrthoDB" id="9784332at2"/>
<evidence type="ECO:0000313" key="10">
    <source>
        <dbReference type="EMBL" id="OEF97908.1"/>
    </source>
</evidence>
<dbReference type="GO" id="GO:0016887">
    <property type="term" value="F:ATP hydrolysis activity"/>
    <property type="evidence" value="ECO:0007669"/>
    <property type="project" value="InterPro"/>
</dbReference>
<dbReference type="Gene3D" id="3.40.50.300">
    <property type="entry name" value="P-loop containing nucleotide triphosphate hydrolases"/>
    <property type="match status" value="1"/>
</dbReference>
<dbReference type="EMBL" id="MIJE01000002">
    <property type="protein sequence ID" value="OEF97908.1"/>
    <property type="molecule type" value="Genomic_DNA"/>
</dbReference>
<keyword evidence="5" id="KW-0547">Nucleotide-binding</keyword>
<keyword evidence="6" id="KW-0067">ATP-binding</keyword>
<comment type="caution">
    <text evidence="10">The sequence shown here is derived from an EMBL/GenBank/DDBJ whole genome shotgun (WGS) entry which is preliminary data.</text>
</comment>
<evidence type="ECO:0000313" key="11">
    <source>
        <dbReference type="Proteomes" id="UP000094296"/>
    </source>
</evidence>